<reference evidence="1" key="1">
    <citation type="journal article" date="2014" name="Front. Microbiol.">
        <title>High frequency of phylogenetically diverse reductive dehalogenase-homologous genes in deep subseafloor sedimentary metagenomes.</title>
        <authorList>
            <person name="Kawai M."/>
            <person name="Futagami T."/>
            <person name="Toyoda A."/>
            <person name="Takaki Y."/>
            <person name="Nishi S."/>
            <person name="Hori S."/>
            <person name="Arai W."/>
            <person name="Tsubouchi T."/>
            <person name="Morono Y."/>
            <person name="Uchiyama I."/>
            <person name="Ito T."/>
            <person name="Fujiyama A."/>
            <person name="Inagaki F."/>
            <person name="Takami H."/>
        </authorList>
    </citation>
    <scope>NUCLEOTIDE SEQUENCE</scope>
    <source>
        <strain evidence="1">Expedition CK06-06</strain>
    </source>
</reference>
<dbReference type="AlphaFoldDB" id="X0RMJ7"/>
<organism evidence="1">
    <name type="scientific">marine sediment metagenome</name>
    <dbReference type="NCBI Taxonomy" id="412755"/>
    <lineage>
        <taxon>unclassified sequences</taxon>
        <taxon>metagenomes</taxon>
        <taxon>ecological metagenomes</taxon>
    </lineage>
</organism>
<feature type="non-terminal residue" evidence="1">
    <location>
        <position position="86"/>
    </location>
</feature>
<evidence type="ECO:0000313" key="1">
    <source>
        <dbReference type="EMBL" id="GAF70034.1"/>
    </source>
</evidence>
<sequence length="86" mass="10181">MITDTLKPQLATPFPNIQRYWKCPKTGLIVPKFEQENIEWRANLLHRAENDDILQNDLLAACKESLLFWINAFAWTYHQFDVDTET</sequence>
<gene>
    <name evidence="1" type="ORF">S01H1_04997</name>
</gene>
<accession>X0RMJ7</accession>
<proteinExistence type="predicted"/>
<name>X0RMJ7_9ZZZZ</name>
<dbReference type="EMBL" id="BARS01002609">
    <property type="protein sequence ID" value="GAF70034.1"/>
    <property type="molecule type" value="Genomic_DNA"/>
</dbReference>
<protein>
    <submittedName>
        <fullName evidence="1">Uncharacterized protein</fullName>
    </submittedName>
</protein>
<comment type="caution">
    <text evidence="1">The sequence shown here is derived from an EMBL/GenBank/DDBJ whole genome shotgun (WGS) entry which is preliminary data.</text>
</comment>